<protein>
    <submittedName>
        <fullName evidence="3">Uncharacterized protein</fullName>
    </submittedName>
</protein>
<proteinExistence type="predicted"/>
<feature type="transmembrane region" description="Helical" evidence="2">
    <location>
        <begin position="111"/>
        <end position="132"/>
    </location>
</feature>
<keyword evidence="4" id="KW-1185">Reference proteome</keyword>
<evidence type="ECO:0000256" key="1">
    <source>
        <dbReference type="SAM" id="MobiDB-lite"/>
    </source>
</evidence>
<keyword evidence="2" id="KW-0472">Membrane</keyword>
<keyword evidence="2" id="KW-0812">Transmembrane</keyword>
<feature type="region of interest" description="Disordered" evidence="1">
    <location>
        <begin position="139"/>
        <end position="167"/>
    </location>
</feature>
<organism evidence="3 4">
    <name type="scientific">Geodermatophilus siccatus</name>
    <dbReference type="NCBI Taxonomy" id="1137991"/>
    <lineage>
        <taxon>Bacteria</taxon>
        <taxon>Bacillati</taxon>
        <taxon>Actinomycetota</taxon>
        <taxon>Actinomycetes</taxon>
        <taxon>Geodermatophilales</taxon>
        <taxon>Geodermatophilaceae</taxon>
        <taxon>Geodermatophilus</taxon>
    </lineage>
</organism>
<gene>
    <name evidence="3" type="ORF">SAMN05660642_01182</name>
</gene>
<sequence length="167" mass="17875">MRRVVSGLLAWFVVFGLGVGGWQTLAPRSFYEDFPGFGRTWVSVDGPYNEHLLRDVGQGNLALGVVALVALVTGGVWLARATGLAAVVAYLPHQLYHQLTLHLLETRSDAVLQTVTLTLVSVAAVLLAVLAFRLPVGERPSRGSALRSDPVGVPGRDAGRRHAVAEE</sequence>
<feature type="transmembrane region" description="Helical" evidence="2">
    <location>
        <begin position="61"/>
        <end position="91"/>
    </location>
</feature>
<dbReference type="RefSeq" id="WP_091215005.1">
    <property type="nucleotide sequence ID" value="NZ_FNHE01000002.1"/>
</dbReference>
<evidence type="ECO:0000313" key="3">
    <source>
        <dbReference type="EMBL" id="SDL90010.1"/>
    </source>
</evidence>
<accession>A0A1G9NUE8</accession>
<feature type="compositionally biased region" description="Basic and acidic residues" evidence="1">
    <location>
        <begin position="157"/>
        <end position="167"/>
    </location>
</feature>
<reference evidence="4" key="1">
    <citation type="submission" date="2016-10" db="EMBL/GenBank/DDBJ databases">
        <authorList>
            <person name="Varghese N."/>
            <person name="Submissions S."/>
        </authorList>
    </citation>
    <scope>NUCLEOTIDE SEQUENCE [LARGE SCALE GENOMIC DNA]</scope>
    <source>
        <strain evidence="4">DSM 45419</strain>
    </source>
</reference>
<dbReference type="STRING" id="1137991.SAMN05660642_01182"/>
<name>A0A1G9NUE8_9ACTN</name>
<dbReference type="AlphaFoldDB" id="A0A1G9NUE8"/>
<dbReference type="OrthoDB" id="74134at2"/>
<evidence type="ECO:0000313" key="4">
    <source>
        <dbReference type="Proteomes" id="UP000198680"/>
    </source>
</evidence>
<evidence type="ECO:0000256" key="2">
    <source>
        <dbReference type="SAM" id="Phobius"/>
    </source>
</evidence>
<dbReference type="EMBL" id="FNHE01000002">
    <property type="protein sequence ID" value="SDL90010.1"/>
    <property type="molecule type" value="Genomic_DNA"/>
</dbReference>
<keyword evidence="2" id="KW-1133">Transmembrane helix</keyword>
<dbReference type="Proteomes" id="UP000198680">
    <property type="component" value="Unassembled WGS sequence"/>
</dbReference>